<feature type="region of interest" description="Disordered" evidence="1">
    <location>
        <begin position="1"/>
        <end position="47"/>
    </location>
</feature>
<feature type="compositionally biased region" description="Basic and acidic residues" evidence="1">
    <location>
        <begin position="37"/>
        <end position="47"/>
    </location>
</feature>
<keyword evidence="3" id="KW-1185">Reference proteome</keyword>
<evidence type="ECO:0000313" key="2">
    <source>
        <dbReference type="EMBL" id="NNJ26789.1"/>
    </source>
</evidence>
<gene>
    <name evidence="2" type="ORF">LzC2_28820</name>
</gene>
<proteinExistence type="predicted"/>
<organism evidence="2 3">
    <name type="scientific">Alienimonas chondri</name>
    <dbReference type="NCBI Taxonomy" id="2681879"/>
    <lineage>
        <taxon>Bacteria</taxon>
        <taxon>Pseudomonadati</taxon>
        <taxon>Planctomycetota</taxon>
        <taxon>Planctomycetia</taxon>
        <taxon>Planctomycetales</taxon>
        <taxon>Planctomycetaceae</taxon>
        <taxon>Alienimonas</taxon>
    </lineage>
</organism>
<feature type="compositionally biased region" description="Polar residues" evidence="1">
    <location>
        <begin position="22"/>
        <end position="36"/>
    </location>
</feature>
<name>A0ABX1VFD7_9PLAN</name>
<accession>A0ABX1VFD7</accession>
<comment type="caution">
    <text evidence="2">The sequence shown here is derived from an EMBL/GenBank/DDBJ whole genome shotgun (WGS) entry which is preliminary data.</text>
</comment>
<protein>
    <submittedName>
        <fullName evidence="2">Uncharacterized protein</fullName>
    </submittedName>
</protein>
<evidence type="ECO:0000256" key="1">
    <source>
        <dbReference type="SAM" id="MobiDB-lite"/>
    </source>
</evidence>
<reference evidence="2 3" key="1">
    <citation type="journal article" date="2020" name="Syst. Appl. Microbiol.">
        <title>Alienimonas chondri sp. nov., a novel planctomycete isolated from the biofilm of the red alga Chondrus crispus.</title>
        <authorList>
            <person name="Vitorino I."/>
            <person name="Albuquerque L."/>
            <person name="Wiegand S."/>
            <person name="Kallscheuer N."/>
            <person name="da Costa M.S."/>
            <person name="Lobo-da-Cunha A."/>
            <person name="Jogler C."/>
            <person name="Lage O.M."/>
        </authorList>
    </citation>
    <scope>NUCLEOTIDE SEQUENCE [LARGE SCALE GENOMIC DNA]</scope>
    <source>
        <strain evidence="2 3">LzC2</strain>
    </source>
</reference>
<dbReference type="EMBL" id="WTPX01000098">
    <property type="protein sequence ID" value="NNJ26789.1"/>
    <property type="molecule type" value="Genomic_DNA"/>
</dbReference>
<evidence type="ECO:0000313" key="3">
    <source>
        <dbReference type="Proteomes" id="UP000609651"/>
    </source>
</evidence>
<sequence length="437" mass="48933">MTTVNDDRRSSSGDPPPCPSITGPSNRQTQPPTVETQRMRDARRRLDHDPIPHRAIDWWETGGIVRWPDPLPARWDHYRRLRALAREKREPQRSPELGATWNVQGMGAGGGRDSHCELRLETGPGGDSIVLHLDPRASSDRTLYNMRRRVTGDACVIHGVRFALSIQNHLIEALGGVVVDEWVKRVDLCGDFYGRDMGRDVLEPFEAGRFVSSAKKRARFSEGDAPTGLKIGSGERLMLTIYDKRHELTRKSLDYRFCVLRDRYHEHPETPLEHLEPAVRAEYRLMGAWLTDHGYRTALGVLDNLPNIARKISGGDDGRTFFMLTDGMPDKGNGHQSRAEPSDFWRRVLTTFDGWDERTAFAPVKPVDRSLIRPEKAARTMASYAAGIAVDCGAPVSTVPELLSFLSANAARLGLKDAGVRELVARHRKKRGLPAAA</sequence>
<dbReference type="Proteomes" id="UP000609651">
    <property type="component" value="Unassembled WGS sequence"/>
</dbReference>
<feature type="compositionally biased region" description="Basic and acidic residues" evidence="1">
    <location>
        <begin position="1"/>
        <end position="11"/>
    </location>
</feature>